<dbReference type="CDD" id="cd00093">
    <property type="entry name" value="HTH_XRE"/>
    <property type="match status" value="1"/>
</dbReference>
<organism evidence="2 3">
    <name type="scientific">Psychracetigena formicireducens</name>
    <dbReference type="NCBI Taxonomy" id="2986056"/>
    <lineage>
        <taxon>Bacteria</taxon>
        <taxon>Bacillati</taxon>
        <taxon>Candidatus Lithacetigenota</taxon>
        <taxon>Candidatus Psychracetigena</taxon>
    </lineage>
</organism>
<accession>A0A9E2BGQ2</accession>
<dbReference type="InterPro" id="IPR010982">
    <property type="entry name" value="Lambda_DNA-bd_dom_sf"/>
</dbReference>
<dbReference type="InterPro" id="IPR001387">
    <property type="entry name" value="Cro/C1-type_HTH"/>
</dbReference>
<dbReference type="SMART" id="SM00530">
    <property type="entry name" value="HTH_XRE"/>
    <property type="match status" value="1"/>
</dbReference>
<dbReference type="Pfam" id="PF13443">
    <property type="entry name" value="HTH_26"/>
    <property type="match status" value="1"/>
</dbReference>
<evidence type="ECO:0000259" key="1">
    <source>
        <dbReference type="PROSITE" id="PS50943"/>
    </source>
</evidence>
<evidence type="ECO:0000313" key="3">
    <source>
        <dbReference type="Proteomes" id="UP000811545"/>
    </source>
</evidence>
<dbReference type="Gene3D" id="1.10.260.40">
    <property type="entry name" value="lambda repressor-like DNA-binding domains"/>
    <property type="match status" value="1"/>
</dbReference>
<feature type="domain" description="HTH cro/C1-type" evidence="1">
    <location>
        <begin position="296"/>
        <end position="351"/>
    </location>
</feature>
<dbReference type="SUPFAM" id="SSF47413">
    <property type="entry name" value="lambda repressor-like DNA-binding domains"/>
    <property type="match status" value="1"/>
</dbReference>
<comment type="caution">
    <text evidence="2">The sequence shown here is derived from an EMBL/GenBank/DDBJ whole genome shotgun (WGS) entry which is preliminary data.</text>
</comment>
<evidence type="ECO:0000313" key="2">
    <source>
        <dbReference type="EMBL" id="MBT9145265.1"/>
    </source>
</evidence>
<gene>
    <name evidence="2" type="ORF">DDT42_01135</name>
</gene>
<name>A0A9E2BGQ2_PSYF1</name>
<protein>
    <recommendedName>
        <fullName evidence="1">HTH cro/C1-type domain-containing protein</fullName>
    </recommendedName>
</protein>
<dbReference type="GO" id="GO:0003677">
    <property type="term" value="F:DNA binding"/>
    <property type="evidence" value="ECO:0007669"/>
    <property type="project" value="InterPro"/>
</dbReference>
<dbReference type="AlphaFoldDB" id="A0A9E2BGQ2"/>
<dbReference type="PROSITE" id="PS50943">
    <property type="entry name" value="HTH_CROC1"/>
    <property type="match status" value="1"/>
</dbReference>
<dbReference type="EMBL" id="QLTW01000068">
    <property type="protein sequence ID" value="MBT9145265.1"/>
    <property type="molecule type" value="Genomic_DNA"/>
</dbReference>
<sequence>MNRIINPLLRMLLKHGSLSKPLLNYALSEDLSQPWKYFLQGLRYKWERRYQKSLTEINKGLKEGFASKTLKYLFLAEKLSLLRRVKDSQTKDIYCKLQSEYQKIPQLARYDVATVLINAYALSPEDLGLPKPRLYSRYYQMDKATWVFILLGRAREEVKKNHLSEALPLYLEAFKLALSIPHPTGILNSLNDLAWYLKEEDPAYALSLTKQASYHLGYYREDIESHPEVIHTLWEIQRITQDLQLCDTCEILNFLAKNLSIRQEKHLKERYLEMFQTCQTLNLNLETSFYENSDDLRATLRKYILSLSQVSRVSGISRSKLTNILKGKVKHVRGRTLQKLIQHLNLKIDPLTTPLPLLQEAKKLKIEEELKDNQSKLASFSLRKNHPLLLHLYDSLRY</sequence>
<dbReference type="Proteomes" id="UP000811545">
    <property type="component" value="Unassembled WGS sequence"/>
</dbReference>
<proteinExistence type="predicted"/>
<reference evidence="2 3" key="1">
    <citation type="journal article" date="2021" name="bioRxiv">
        <title>Unique metabolic strategies in Hadean analogues reveal hints for primordial physiology.</title>
        <authorList>
            <person name="Nobu M.K."/>
            <person name="Nakai R."/>
            <person name="Tamazawa S."/>
            <person name="Mori H."/>
            <person name="Toyoda A."/>
            <person name="Ijiri A."/>
            <person name="Suzuki S."/>
            <person name="Kurokawa K."/>
            <person name="Kamagata Y."/>
            <person name="Tamaki H."/>
        </authorList>
    </citation>
    <scope>NUCLEOTIDE SEQUENCE [LARGE SCALE GENOMIC DNA]</scope>
    <source>
        <strain evidence="2">BS525</strain>
    </source>
</reference>